<dbReference type="Proteomes" id="UP000601435">
    <property type="component" value="Unassembled WGS sequence"/>
</dbReference>
<dbReference type="OrthoDB" id="427667at2759"/>
<accession>A0A812X7V7</accession>
<dbReference type="AlphaFoldDB" id="A0A812X7V7"/>
<evidence type="ECO:0000313" key="2">
    <source>
        <dbReference type="Proteomes" id="UP000601435"/>
    </source>
</evidence>
<evidence type="ECO:0008006" key="3">
    <source>
        <dbReference type="Google" id="ProtNLM"/>
    </source>
</evidence>
<comment type="caution">
    <text evidence="1">The sequence shown here is derived from an EMBL/GenBank/DDBJ whole genome shotgun (WGS) entry which is preliminary data.</text>
</comment>
<keyword evidence="2" id="KW-1185">Reference proteome</keyword>
<sequence>MGPRVFPVGQQLQRLNTLKPTGDLLPKRFPRYTYVHLLAEVLIFKIGLCLGADPFAEAVGSQLGLAAKTNPELAYEALPPQAQLAWVPVKVFDIDAEVTGEAVTEIRLEDRRENTGLDVRHVGFQVGHRQPTLEDGGRTPRQPGSFVWLLQPRLFRRPVWEKCWAEVRARHLVLRQIQAGDAPETALPLPGCEVMQLTSLLASEVATWLGSVGAFGFELACEPSTDGVTGERIIVCVETAEEAESWQTRLNREASRQGAGWLFRTDVRSHSPPEKCWAVVEEETKQLQCFVDPVDYASGRPPTSTYHLLRQTLTFFEASPGAPEVTAAAA</sequence>
<proteinExistence type="predicted"/>
<evidence type="ECO:0000313" key="1">
    <source>
        <dbReference type="EMBL" id="CAE7722677.1"/>
    </source>
</evidence>
<organism evidence="1 2">
    <name type="scientific">Symbiodinium necroappetens</name>
    <dbReference type="NCBI Taxonomy" id="1628268"/>
    <lineage>
        <taxon>Eukaryota</taxon>
        <taxon>Sar</taxon>
        <taxon>Alveolata</taxon>
        <taxon>Dinophyceae</taxon>
        <taxon>Suessiales</taxon>
        <taxon>Symbiodiniaceae</taxon>
        <taxon>Symbiodinium</taxon>
    </lineage>
</organism>
<gene>
    <name evidence="1" type="ORF">SNEC2469_LOCUS20841</name>
</gene>
<dbReference type="SUPFAM" id="SSF50729">
    <property type="entry name" value="PH domain-like"/>
    <property type="match status" value="1"/>
</dbReference>
<reference evidence="1" key="1">
    <citation type="submission" date="2021-02" db="EMBL/GenBank/DDBJ databases">
        <authorList>
            <person name="Dougan E. K."/>
            <person name="Rhodes N."/>
            <person name="Thang M."/>
            <person name="Chan C."/>
        </authorList>
    </citation>
    <scope>NUCLEOTIDE SEQUENCE</scope>
</reference>
<feature type="non-terminal residue" evidence="1">
    <location>
        <position position="1"/>
    </location>
</feature>
<dbReference type="EMBL" id="CAJNJA010036619">
    <property type="protein sequence ID" value="CAE7722677.1"/>
    <property type="molecule type" value="Genomic_DNA"/>
</dbReference>
<protein>
    <recommendedName>
        <fullName evidence="3">PH domain-containing protein</fullName>
    </recommendedName>
</protein>
<name>A0A812X7V7_9DINO</name>